<proteinExistence type="predicted"/>
<organism evidence="2 3">
    <name type="scientific">Rhizobium croatiense</name>
    <dbReference type="NCBI Taxonomy" id="2867516"/>
    <lineage>
        <taxon>Bacteria</taxon>
        <taxon>Pseudomonadati</taxon>
        <taxon>Pseudomonadota</taxon>
        <taxon>Alphaproteobacteria</taxon>
        <taxon>Hyphomicrobiales</taxon>
        <taxon>Rhizobiaceae</taxon>
        <taxon>Rhizobium/Agrobacterium group</taxon>
        <taxon>Rhizobium</taxon>
    </lineage>
</organism>
<reference evidence="2 3" key="1">
    <citation type="submission" date="2021-08" db="EMBL/GenBank/DDBJ databases">
        <title>Rhizobium croatiense sp. nov. and Rhizobium redzepovicii sp. nov., two new species isolated from nodules of Phaseolus vulgaris in Croatia.</title>
        <authorList>
            <person name="Rajnovic I."/>
            <person name="Ramirez-Bahena M.H."/>
            <person name="Kajic S."/>
            <person name="Igual M.J."/>
            <person name="Peix A."/>
            <person name="Velazquez E."/>
            <person name="Sikora S."/>
        </authorList>
    </citation>
    <scope>NUCLEOTIDE SEQUENCE [LARGE SCALE GENOMIC DNA]</scope>
    <source>
        <strain evidence="2 3">13T</strain>
    </source>
</reference>
<dbReference type="Pfam" id="PF20008">
    <property type="entry name" value="DUF6429"/>
    <property type="match status" value="1"/>
</dbReference>
<keyword evidence="3" id="KW-1185">Reference proteome</keyword>
<feature type="domain" description="DUF6429" evidence="1">
    <location>
        <begin position="5"/>
        <end position="69"/>
    </location>
</feature>
<name>A0ABS7LX40_9HYPH</name>
<evidence type="ECO:0000313" key="3">
    <source>
        <dbReference type="Proteomes" id="UP000733858"/>
    </source>
</evidence>
<dbReference type="EMBL" id="JAILYJ010000004">
    <property type="protein sequence ID" value="MBY4629419.1"/>
    <property type="molecule type" value="Genomic_DNA"/>
</dbReference>
<evidence type="ECO:0000259" key="1">
    <source>
        <dbReference type="Pfam" id="PF20008"/>
    </source>
</evidence>
<evidence type="ECO:0000313" key="2">
    <source>
        <dbReference type="EMBL" id="MBY4629419.1"/>
    </source>
</evidence>
<sequence length="90" mass="10167">MEMGEEKIDDAVLALLWLTLHDGDRAWKGFDWDAMDRLYKKGLIANPAGKAKSVVLSDEGLQRSEELFALCLRDRRKRGPHPLTIGGIEM</sequence>
<dbReference type="Proteomes" id="UP000733858">
    <property type="component" value="Unassembled WGS sequence"/>
</dbReference>
<gene>
    <name evidence="2" type="ORF">K6M89_08855</name>
</gene>
<comment type="caution">
    <text evidence="2">The sequence shown here is derived from an EMBL/GenBank/DDBJ whole genome shotgun (WGS) entry which is preliminary data.</text>
</comment>
<accession>A0ABS7LX40</accession>
<dbReference type="InterPro" id="IPR045489">
    <property type="entry name" value="DUF6429"/>
</dbReference>
<dbReference type="RefSeq" id="WP_222139163.1">
    <property type="nucleotide sequence ID" value="NZ_JAILYI010000001.1"/>
</dbReference>
<protein>
    <submittedName>
        <fullName evidence="2">DUF6429 family protein</fullName>
    </submittedName>
</protein>